<dbReference type="Pfam" id="PF00004">
    <property type="entry name" value="AAA"/>
    <property type="match status" value="1"/>
</dbReference>
<evidence type="ECO:0000313" key="8">
    <source>
        <dbReference type="Proteomes" id="UP000095284"/>
    </source>
</evidence>
<dbReference type="PANTHER" id="PTHR11669">
    <property type="entry name" value="REPLICATION FACTOR C / DNA POLYMERASE III GAMMA-TAU SUBUNIT"/>
    <property type="match status" value="1"/>
</dbReference>
<dbReference type="GO" id="GO:0003677">
    <property type="term" value="F:DNA binding"/>
    <property type="evidence" value="ECO:0007669"/>
    <property type="project" value="InterPro"/>
</dbReference>
<dbReference type="CDD" id="cd00009">
    <property type="entry name" value="AAA"/>
    <property type="match status" value="1"/>
</dbReference>
<dbReference type="PANTHER" id="PTHR11669:SF5">
    <property type="entry name" value="REPLICATION FACTOR C SUBUNIT 2"/>
    <property type="match status" value="1"/>
</dbReference>
<dbReference type="SUPFAM" id="SSF48019">
    <property type="entry name" value="post-AAA+ oligomerization domain-like"/>
    <property type="match status" value="1"/>
</dbReference>
<dbReference type="EMBL" id="CAJFCV020000005">
    <property type="protein sequence ID" value="CAG9122470.1"/>
    <property type="molecule type" value="Genomic_DNA"/>
</dbReference>
<dbReference type="CDD" id="cd18140">
    <property type="entry name" value="HLD_clamp_RFC"/>
    <property type="match status" value="1"/>
</dbReference>
<dbReference type="InterPro" id="IPR050238">
    <property type="entry name" value="DNA_Rep/Repair_Clamp_Loader"/>
</dbReference>
<dbReference type="GO" id="GO:0006281">
    <property type="term" value="P:DNA repair"/>
    <property type="evidence" value="ECO:0007669"/>
    <property type="project" value="TreeGrafter"/>
</dbReference>
<dbReference type="InterPro" id="IPR047854">
    <property type="entry name" value="RFC_lid"/>
</dbReference>
<dbReference type="WBParaSite" id="BXY_0401300.1">
    <property type="protein sequence ID" value="BXY_0401300.1"/>
    <property type="gene ID" value="BXY_0401300"/>
</dbReference>
<keyword evidence="4" id="KW-0067">ATP-binding</keyword>
<keyword evidence="2" id="KW-0235">DNA replication</keyword>
<dbReference type="GO" id="GO:0005524">
    <property type="term" value="F:ATP binding"/>
    <property type="evidence" value="ECO:0007669"/>
    <property type="project" value="UniProtKB-KW"/>
</dbReference>
<keyword evidence="3" id="KW-0547">Nucleotide-binding</keyword>
<dbReference type="Proteomes" id="UP000659654">
    <property type="component" value="Unassembled WGS sequence"/>
</dbReference>
<keyword evidence="9" id="KW-1185">Reference proteome</keyword>
<dbReference type="Pfam" id="PF08542">
    <property type="entry name" value="Rep_fac_C"/>
    <property type="match status" value="1"/>
</dbReference>
<evidence type="ECO:0000313" key="10">
    <source>
        <dbReference type="WBParaSite" id="BXY_0401300.1"/>
    </source>
</evidence>
<dbReference type="OrthoDB" id="4199794at2759"/>
<dbReference type="GO" id="GO:0005634">
    <property type="term" value="C:nucleus"/>
    <property type="evidence" value="ECO:0007669"/>
    <property type="project" value="TreeGrafter"/>
</dbReference>
<dbReference type="InterPro" id="IPR013748">
    <property type="entry name" value="Rep_factorC_C"/>
</dbReference>
<dbReference type="GO" id="GO:0003689">
    <property type="term" value="F:DNA clamp loader activity"/>
    <property type="evidence" value="ECO:0007669"/>
    <property type="project" value="TreeGrafter"/>
</dbReference>
<dbReference type="GO" id="GO:0016887">
    <property type="term" value="F:ATP hydrolysis activity"/>
    <property type="evidence" value="ECO:0007669"/>
    <property type="project" value="InterPro"/>
</dbReference>
<dbReference type="InterPro" id="IPR008921">
    <property type="entry name" value="DNA_pol3_clamp-load_cplx_C"/>
</dbReference>
<dbReference type="GO" id="GO:0006261">
    <property type="term" value="P:DNA-templated DNA replication"/>
    <property type="evidence" value="ECO:0007669"/>
    <property type="project" value="TreeGrafter"/>
</dbReference>
<dbReference type="Gene3D" id="1.10.8.60">
    <property type="match status" value="1"/>
</dbReference>
<evidence type="ECO:0000256" key="5">
    <source>
        <dbReference type="ARBA" id="ARBA00040745"/>
    </source>
</evidence>
<evidence type="ECO:0000313" key="7">
    <source>
        <dbReference type="EMBL" id="CAD5231340.1"/>
    </source>
</evidence>
<dbReference type="Proteomes" id="UP000582659">
    <property type="component" value="Unassembled WGS sequence"/>
</dbReference>
<proteinExistence type="inferred from homology"/>
<gene>
    <name evidence="7" type="ORF">BXYJ_LOCUS11436</name>
</gene>
<evidence type="ECO:0000259" key="6">
    <source>
        <dbReference type="SMART" id="SM00382"/>
    </source>
</evidence>
<dbReference type="SMART" id="SM00382">
    <property type="entry name" value="AAA"/>
    <property type="match status" value="1"/>
</dbReference>
<accession>A0A1I7RTF8</accession>
<evidence type="ECO:0000256" key="4">
    <source>
        <dbReference type="ARBA" id="ARBA00022840"/>
    </source>
</evidence>
<dbReference type="NCBIfam" id="NF001679">
    <property type="entry name" value="PRK00440.1"/>
    <property type="match status" value="1"/>
</dbReference>
<dbReference type="InterPro" id="IPR003593">
    <property type="entry name" value="AAA+_ATPase"/>
</dbReference>
<evidence type="ECO:0000256" key="3">
    <source>
        <dbReference type="ARBA" id="ARBA00022741"/>
    </source>
</evidence>
<dbReference type="EMBL" id="CAJFDI010000005">
    <property type="protein sequence ID" value="CAD5231340.1"/>
    <property type="molecule type" value="Genomic_DNA"/>
</dbReference>
<evidence type="ECO:0000256" key="2">
    <source>
        <dbReference type="ARBA" id="ARBA00022705"/>
    </source>
</evidence>
<evidence type="ECO:0000313" key="9">
    <source>
        <dbReference type="Proteomes" id="UP000659654"/>
    </source>
</evidence>
<dbReference type="SUPFAM" id="SSF52540">
    <property type="entry name" value="P-loop containing nucleoside triphosphate hydrolases"/>
    <property type="match status" value="1"/>
</dbReference>
<organism evidence="8 10">
    <name type="scientific">Bursaphelenchus xylophilus</name>
    <name type="common">Pinewood nematode worm</name>
    <name type="synonym">Aphelenchoides xylophilus</name>
    <dbReference type="NCBI Taxonomy" id="6326"/>
    <lineage>
        <taxon>Eukaryota</taxon>
        <taxon>Metazoa</taxon>
        <taxon>Ecdysozoa</taxon>
        <taxon>Nematoda</taxon>
        <taxon>Chromadorea</taxon>
        <taxon>Rhabditida</taxon>
        <taxon>Tylenchina</taxon>
        <taxon>Tylenchomorpha</taxon>
        <taxon>Aphelenchoidea</taxon>
        <taxon>Aphelenchoididae</taxon>
        <taxon>Bursaphelenchus</taxon>
    </lineage>
</organism>
<dbReference type="eggNOG" id="KOG0991">
    <property type="taxonomic scope" value="Eukaryota"/>
</dbReference>
<protein>
    <recommendedName>
        <fullName evidence="5">Replication factor C subunit 2</fullName>
    </recommendedName>
</protein>
<name>A0A1I7RTF8_BURXY</name>
<dbReference type="Proteomes" id="UP000095284">
    <property type="component" value="Unplaced"/>
</dbReference>
<evidence type="ECO:0000256" key="1">
    <source>
        <dbReference type="ARBA" id="ARBA00005378"/>
    </source>
</evidence>
<dbReference type="FunFam" id="3.40.50.300:FF:000952">
    <property type="entry name" value="Replication factor C subunit 2"/>
    <property type="match status" value="1"/>
</dbReference>
<feature type="domain" description="AAA+ ATPase" evidence="6">
    <location>
        <begin position="53"/>
        <end position="188"/>
    </location>
</feature>
<reference evidence="10" key="1">
    <citation type="submission" date="2016-11" db="UniProtKB">
        <authorList>
            <consortium name="WormBaseParasite"/>
        </authorList>
    </citation>
    <scope>IDENTIFICATION</scope>
</reference>
<dbReference type="InterPro" id="IPR027417">
    <property type="entry name" value="P-loop_NTPase"/>
</dbReference>
<dbReference type="Gene3D" id="3.40.50.300">
    <property type="entry name" value="P-loop containing nucleotide triphosphate hydrolases"/>
    <property type="match status" value="1"/>
</dbReference>
<comment type="similarity">
    <text evidence="1">Belongs to the activator 1 small subunits family.</text>
</comment>
<dbReference type="SMR" id="A0A1I7RTF8"/>
<sequence>MGETAAEPMEVDKTSKPKANIPWVEKYRPKTLDQVAGNPQTIERFKFFARNGNVPHMVLAGPPGCGKTTTIHAMAREMLGDLYKKAVIELNASDERGIDVVRQKIKDFAECHVTLPLGKHKIIVLDEVDSMTEGAQQALRRIMENYSKTTRFMLACNQSDKVIEPIQSRCAIVKYSRLSREELIKRVKNVAELEGVDYTDDGLEAIWQTSQGDLRMALNNLQCTASGYGRVSADVVYKVCDEPSPEEITDFFQRCQTAQFKMAVVYLEKLRKDGYAFTDILSVLNRTLLNVDIPEVLKYEYIKIIGLTHLNALKGNDGKLQLYALAAELCTATEGINA</sequence>
<dbReference type="GO" id="GO:0005663">
    <property type="term" value="C:DNA replication factor C complex"/>
    <property type="evidence" value="ECO:0007669"/>
    <property type="project" value="TreeGrafter"/>
</dbReference>
<dbReference type="FunFam" id="1.10.8.60:FF:000012">
    <property type="entry name" value="Replication factor C subunit 4"/>
    <property type="match status" value="1"/>
</dbReference>
<dbReference type="AlphaFoldDB" id="A0A1I7RTF8"/>
<dbReference type="InterPro" id="IPR003959">
    <property type="entry name" value="ATPase_AAA_core"/>
</dbReference>
<reference evidence="7" key="2">
    <citation type="submission" date="2020-09" db="EMBL/GenBank/DDBJ databases">
        <authorList>
            <person name="Kikuchi T."/>
        </authorList>
    </citation>
    <scope>NUCLEOTIDE SEQUENCE</scope>
    <source>
        <strain evidence="7">Ka4C1</strain>
    </source>
</reference>
<dbReference type="Gene3D" id="1.20.272.10">
    <property type="match status" value="1"/>
</dbReference>